<gene>
    <name evidence="2" type="ORF">RE6C_04282</name>
</gene>
<reference evidence="2" key="2">
    <citation type="journal article" date="2013" name="Mar. Genomics">
        <title>Expression of sulfatases in Rhodopirellula baltica and the diversity of sulfatases in the genus Rhodopirellula.</title>
        <authorList>
            <person name="Wegner C.E."/>
            <person name="Richter-Heitmann T."/>
            <person name="Klindworth A."/>
            <person name="Klockow C."/>
            <person name="Richter M."/>
            <person name="Achstetter T."/>
            <person name="Glockner F.O."/>
            <person name="Harder J."/>
        </authorList>
    </citation>
    <scope>NUCLEOTIDE SEQUENCE [LARGE SCALE GENOMIC DNA]</scope>
    <source>
        <strain evidence="2">6C</strain>
    </source>
</reference>
<protein>
    <submittedName>
        <fullName evidence="2">Uncharacterized protein</fullName>
    </submittedName>
</protein>
<keyword evidence="3" id="KW-1185">Reference proteome</keyword>
<evidence type="ECO:0000313" key="2">
    <source>
        <dbReference type="EMBL" id="EMB14945.1"/>
    </source>
</evidence>
<feature type="region of interest" description="Disordered" evidence="1">
    <location>
        <begin position="1"/>
        <end position="53"/>
    </location>
</feature>
<accession>M2AD40</accession>
<comment type="caution">
    <text evidence="2">The sequence shown here is derived from an EMBL/GenBank/DDBJ whole genome shotgun (WGS) entry which is preliminary data.</text>
</comment>
<dbReference type="Proteomes" id="UP000011529">
    <property type="component" value="Unassembled WGS sequence"/>
</dbReference>
<reference evidence="2" key="1">
    <citation type="submission" date="2012-11" db="EMBL/GenBank/DDBJ databases">
        <title>Permanent draft genomes of Rhodopirellula europaea strain SH398 and 6C.</title>
        <authorList>
            <person name="Richter M."/>
            <person name="Richter-Heitmann T."/>
            <person name="Frank C."/>
            <person name="Harder J."/>
            <person name="Glockner F.O."/>
        </authorList>
    </citation>
    <scope>NUCLEOTIDE SEQUENCE</scope>
    <source>
        <strain evidence="2">6C</strain>
    </source>
</reference>
<organism evidence="2 3">
    <name type="scientific">Rhodopirellula europaea 6C</name>
    <dbReference type="NCBI Taxonomy" id="1263867"/>
    <lineage>
        <taxon>Bacteria</taxon>
        <taxon>Pseudomonadati</taxon>
        <taxon>Planctomycetota</taxon>
        <taxon>Planctomycetia</taxon>
        <taxon>Pirellulales</taxon>
        <taxon>Pirellulaceae</taxon>
        <taxon>Rhodopirellula</taxon>
    </lineage>
</organism>
<sequence length="53" mass="5978">MRPEETAGQLRRSPAPDCGGVMRTEQRGRATAENTSQLHVRRPPTFFTEYATD</sequence>
<evidence type="ECO:0000256" key="1">
    <source>
        <dbReference type="SAM" id="MobiDB-lite"/>
    </source>
</evidence>
<proteinExistence type="predicted"/>
<dbReference type="EMBL" id="ANMO01000202">
    <property type="protein sequence ID" value="EMB14945.1"/>
    <property type="molecule type" value="Genomic_DNA"/>
</dbReference>
<dbReference type="AlphaFoldDB" id="M2AD40"/>
<evidence type="ECO:0000313" key="3">
    <source>
        <dbReference type="Proteomes" id="UP000011529"/>
    </source>
</evidence>
<name>M2AD40_9BACT</name>